<evidence type="ECO:0000256" key="2">
    <source>
        <dbReference type="ARBA" id="ARBA00004651"/>
    </source>
</evidence>
<dbReference type="InterPro" id="IPR003594">
    <property type="entry name" value="HATPase_dom"/>
</dbReference>
<evidence type="ECO:0000313" key="19">
    <source>
        <dbReference type="Proteomes" id="UP000831947"/>
    </source>
</evidence>
<reference evidence="18 19" key="1">
    <citation type="journal article" date="2022" name="Int. J. Syst. Evol. Microbiol.">
        <title>Apilactobacillus apisilvae sp. nov., Nicolia spurrieriana gen. nov. sp. nov., Bombilactobacillus folatiphilus sp. nov. and Bombilactobacillus thymidiniphilus sp. nov., four new lactic acid bacterial isolates from stingless bees Tetragonula carbonaria and Austroplebeia australis.</title>
        <authorList>
            <person name="Oliphant S.A."/>
            <person name="Watson-Haigh N.S."/>
            <person name="Sumby K.M."/>
            <person name="Gardner J."/>
            <person name="Groom S."/>
            <person name="Jiranek V."/>
        </authorList>
    </citation>
    <scope>NUCLEOTIDE SEQUENCE [LARGE SCALE GENOMIC DNA]</scope>
    <source>
        <strain evidence="18 19">SG4_A1</strain>
    </source>
</reference>
<dbReference type="InterPro" id="IPR036097">
    <property type="entry name" value="HisK_dim/P_sf"/>
</dbReference>
<dbReference type="Gene3D" id="3.30.565.10">
    <property type="entry name" value="Histidine kinase-like ATPase, C-terminal domain"/>
    <property type="match status" value="1"/>
</dbReference>
<dbReference type="InterPro" id="IPR004358">
    <property type="entry name" value="Sig_transdc_His_kin-like_C"/>
</dbReference>
<evidence type="ECO:0000256" key="7">
    <source>
        <dbReference type="ARBA" id="ARBA00022692"/>
    </source>
</evidence>
<dbReference type="SMART" id="SM00304">
    <property type="entry name" value="HAMP"/>
    <property type="match status" value="1"/>
</dbReference>
<dbReference type="EC" id="2.7.13.3" evidence="3"/>
<dbReference type="SUPFAM" id="SSF55874">
    <property type="entry name" value="ATPase domain of HSP90 chaperone/DNA topoisomerase II/histidine kinase"/>
    <property type="match status" value="1"/>
</dbReference>
<dbReference type="Gene3D" id="1.10.287.130">
    <property type="match status" value="1"/>
</dbReference>
<evidence type="ECO:0000256" key="9">
    <source>
        <dbReference type="ARBA" id="ARBA00022777"/>
    </source>
</evidence>
<dbReference type="PANTHER" id="PTHR45528">
    <property type="entry name" value="SENSOR HISTIDINE KINASE CPXA"/>
    <property type="match status" value="1"/>
</dbReference>
<evidence type="ECO:0000256" key="14">
    <source>
        <dbReference type="SAM" id="Coils"/>
    </source>
</evidence>
<dbReference type="Gene3D" id="6.10.340.10">
    <property type="match status" value="1"/>
</dbReference>
<gene>
    <name evidence="18" type="ORF">MOO47_06525</name>
</gene>
<dbReference type="SUPFAM" id="SSF47384">
    <property type="entry name" value="Homodimeric domain of signal transducing histidine kinase"/>
    <property type="match status" value="1"/>
</dbReference>
<dbReference type="Pfam" id="PF02518">
    <property type="entry name" value="HATPase_c"/>
    <property type="match status" value="1"/>
</dbReference>
<evidence type="ECO:0000256" key="1">
    <source>
        <dbReference type="ARBA" id="ARBA00000085"/>
    </source>
</evidence>
<keyword evidence="19" id="KW-1185">Reference proteome</keyword>
<dbReference type="Proteomes" id="UP000831947">
    <property type="component" value="Chromosome"/>
</dbReference>
<feature type="domain" description="HAMP" evidence="17">
    <location>
        <begin position="196"/>
        <end position="248"/>
    </location>
</feature>
<dbReference type="Pfam" id="PF00672">
    <property type="entry name" value="HAMP"/>
    <property type="match status" value="1"/>
</dbReference>
<dbReference type="SMART" id="SM00387">
    <property type="entry name" value="HATPase_c"/>
    <property type="match status" value="1"/>
</dbReference>
<feature type="transmembrane region" description="Helical" evidence="15">
    <location>
        <begin position="6"/>
        <end position="27"/>
    </location>
</feature>
<evidence type="ECO:0000313" key="18">
    <source>
        <dbReference type="EMBL" id="UQS83423.1"/>
    </source>
</evidence>
<dbReference type="GO" id="GO:0016301">
    <property type="term" value="F:kinase activity"/>
    <property type="evidence" value="ECO:0007669"/>
    <property type="project" value="UniProtKB-KW"/>
</dbReference>
<evidence type="ECO:0000256" key="11">
    <source>
        <dbReference type="ARBA" id="ARBA00022989"/>
    </source>
</evidence>
<dbReference type="PROSITE" id="PS50885">
    <property type="entry name" value="HAMP"/>
    <property type="match status" value="1"/>
</dbReference>
<feature type="domain" description="Histidine kinase" evidence="16">
    <location>
        <begin position="263"/>
        <end position="481"/>
    </location>
</feature>
<evidence type="ECO:0000256" key="15">
    <source>
        <dbReference type="SAM" id="Phobius"/>
    </source>
</evidence>
<dbReference type="PROSITE" id="PS50109">
    <property type="entry name" value="HIS_KIN"/>
    <property type="match status" value="1"/>
</dbReference>
<keyword evidence="8" id="KW-0547">Nucleotide-binding</keyword>
<keyword evidence="4" id="KW-1003">Cell membrane</keyword>
<dbReference type="PRINTS" id="PR00344">
    <property type="entry name" value="BCTRLSENSOR"/>
</dbReference>
<protein>
    <recommendedName>
        <fullName evidence="3">histidine kinase</fullName>
        <ecNumber evidence="3">2.7.13.3</ecNumber>
    </recommendedName>
</protein>
<evidence type="ECO:0000256" key="3">
    <source>
        <dbReference type="ARBA" id="ARBA00012438"/>
    </source>
</evidence>
<sequence length="488" mass="56612">MKLIYQYMLGFLIVVITCLSIVILTVFNYSENMAYKQTWGQLEGYSDNLQKMSLKFDANKQTIENITPDTLDMFQDILADQKVKLAMFDNNGREIYPQATQNSVFSAKTWKLLESGHVLRERNSHENQNMNVHRRRPMTYIIKPWFDQNNNLVAVLWVGAEVSSIQTNINEIKQNLLLAFLGSILIAIVMSWFLANWQVKRIDRLRNATKRVAAGNFEVQISEDGQDEIDDLASDFNEMTHSLRKSNQEIKRQEERRKEFMADAAHEMRTPLTTINGLLEGIAYDAIPKESRKKSLELMRNETKRLIRLVNENLDYEKIRTNQLPLKQRNFDVSDCLQNIISQLTNKAEQANDQLLLEVSPELVVYADYDRFIQIVFNITQNAIQFTNNGWIKIKAQHDDIQKAVVIKIADNGMGMSEEQVKNIWERYYKADPSRKSTKYGESGLGLAIVHQLMQQHQGKIQVTSHLDQGTEFTLTFYDEQVIQKKIK</sequence>
<keyword evidence="12" id="KW-0902">Two-component regulatory system</keyword>
<keyword evidence="9 18" id="KW-0418">Kinase</keyword>
<proteinExistence type="predicted"/>
<dbReference type="RefSeq" id="WP_249512649.1">
    <property type="nucleotide sequence ID" value="NZ_CP093365.1"/>
</dbReference>
<dbReference type="PANTHER" id="PTHR45528:SF1">
    <property type="entry name" value="SENSOR HISTIDINE KINASE CPXA"/>
    <property type="match status" value="1"/>
</dbReference>
<keyword evidence="6" id="KW-0808">Transferase</keyword>
<dbReference type="InterPro" id="IPR003661">
    <property type="entry name" value="HisK_dim/P_dom"/>
</dbReference>
<evidence type="ECO:0000256" key="13">
    <source>
        <dbReference type="ARBA" id="ARBA00023136"/>
    </source>
</evidence>
<accession>A0ABY4PCM4</accession>
<organism evidence="18 19">
    <name type="scientific">Bombilactobacillus thymidiniphilus</name>
    <dbReference type="NCBI Taxonomy" id="2923363"/>
    <lineage>
        <taxon>Bacteria</taxon>
        <taxon>Bacillati</taxon>
        <taxon>Bacillota</taxon>
        <taxon>Bacilli</taxon>
        <taxon>Lactobacillales</taxon>
        <taxon>Lactobacillaceae</taxon>
        <taxon>Bombilactobacillus</taxon>
    </lineage>
</organism>
<dbReference type="InterPro" id="IPR003660">
    <property type="entry name" value="HAMP_dom"/>
</dbReference>
<dbReference type="InterPro" id="IPR036890">
    <property type="entry name" value="HATPase_C_sf"/>
</dbReference>
<feature type="transmembrane region" description="Helical" evidence="15">
    <location>
        <begin position="176"/>
        <end position="195"/>
    </location>
</feature>
<evidence type="ECO:0000259" key="16">
    <source>
        <dbReference type="PROSITE" id="PS50109"/>
    </source>
</evidence>
<keyword evidence="7 15" id="KW-0812">Transmembrane</keyword>
<dbReference type="CDD" id="cd06225">
    <property type="entry name" value="HAMP"/>
    <property type="match status" value="1"/>
</dbReference>
<comment type="subcellular location">
    <subcellularLocation>
        <location evidence="2">Cell membrane</location>
        <topology evidence="2">Multi-pass membrane protein</topology>
    </subcellularLocation>
</comment>
<keyword evidence="14" id="KW-0175">Coiled coil</keyword>
<keyword evidence="10" id="KW-0067">ATP-binding</keyword>
<feature type="coiled-coil region" evidence="14">
    <location>
        <begin position="236"/>
        <end position="263"/>
    </location>
</feature>
<evidence type="ECO:0000259" key="17">
    <source>
        <dbReference type="PROSITE" id="PS50885"/>
    </source>
</evidence>
<dbReference type="SUPFAM" id="SSF158472">
    <property type="entry name" value="HAMP domain-like"/>
    <property type="match status" value="1"/>
</dbReference>
<comment type="catalytic activity">
    <reaction evidence="1">
        <text>ATP + protein L-histidine = ADP + protein N-phospho-L-histidine.</text>
        <dbReference type="EC" id="2.7.13.3"/>
    </reaction>
</comment>
<dbReference type="InterPro" id="IPR005467">
    <property type="entry name" value="His_kinase_dom"/>
</dbReference>
<keyword evidence="13 15" id="KW-0472">Membrane</keyword>
<dbReference type="CDD" id="cd00082">
    <property type="entry name" value="HisKA"/>
    <property type="match status" value="1"/>
</dbReference>
<dbReference type="InterPro" id="IPR050398">
    <property type="entry name" value="HssS/ArlS-like"/>
</dbReference>
<name>A0ABY4PCM4_9LACO</name>
<evidence type="ECO:0000256" key="4">
    <source>
        <dbReference type="ARBA" id="ARBA00022475"/>
    </source>
</evidence>
<dbReference type="Pfam" id="PF00512">
    <property type="entry name" value="HisKA"/>
    <property type="match status" value="1"/>
</dbReference>
<keyword evidence="11 15" id="KW-1133">Transmembrane helix</keyword>
<evidence type="ECO:0000256" key="6">
    <source>
        <dbReference type="ARBA" id="ARBA00022679"/>
    </source>
</evidence>
<keyword evidence="5" id="KW-0597">Phosphoprotein</keyword>
<evidence type="ECO:0000256" key="12">
    <source>
        <dbReference type="ARBA" id="ARBA00023012"/>
    </source>
</evidence>
<evidence type="ECO:0000256" key="8">
    <source>
        <dbReference type="ARBA" id="ARBA00022741"/>
    </source>
</evidence>
<dbReference type="SMART" id="SM00388">
    <property type="entry name" value="HisKA"/>
    <property type="match status" value="1"/>
</dbReference>
<dbReference type="EMBL" id="CP093365">
    <property type="protein sequence ID" value="UQS83423.1"/>
    <property type="molecule type" value="Genomic_DNA"/>
</dbReference>
<evidence type="ECO:0000256" key="10">
    <source>
        <dbReference type="ARBA" id="ARBA00022840"/>
    </source>
</evidence>
<evidence type="ECO:0000256" key="5">
    <source>
        <dbReference type="ARBA" id="ARBA00022553"/>
    </source>
</evidence>